<evidence type="ECO:0000256" key="5">
    <source>
        <dbReference type="ARBA" id="ARBA00023014"/>
    </source>
</evidence>
<keyword evidence="2" id="KW-0949">S-adenosyl-L-methionine</keyword>
<evidence type="ECO:0000313" key="8">
    <source>
        <dbReference type="EMBL" id="QUW04573.1"/>
    </source>
</evidence>
<evidence type="ECO:0000256" key="1">
    <source>
        <dbReference type="ARBA" id="ARBA00001966"/>
    </source>
</evidence>
<reference evidence="8 9" key="1">
    <citation type="submission" date="2021-03" db="EMBL/GenBank/DDBJ databases">
        <title>Genomic and phenotypic characterization of Chloracidobacterium isolates provides evidence for multiple species.</title>
        <authorList>
            <person name="Saini M.K."/>
            <person name="Costas A.M.G."/>
            <person name="Tank M."/>
            <person name="Bryant D.A."/>
        </authorList>
    </citation>
    <scope>NUCLEOTIDE SEQUENCE [LARGE SCALE GENOMIC DNA]</scope>
    <source>
        <strain evidence="8 9">BV2-C</strain>
    </source>
</reference>
<dbReference type="PANTHER" id="PTHR43306">
    <property type="entry name" value="7,8-DIHYDRO-6-HYDROXYMETHYLPTERIN DIMETHYLTRANSFERASE"/>
    <property type="match status" value="1"/>
</dbReference>
<evidence type="ECO:0000256" key="2">
    <source>
        <dbReference type="ARBA" id="ARBA00022691"/>
    </source>
</evidence>
<evidence type="ECO:0000256" key="6">
    <source>
        <dbReference type="SAM" id="MobiDB-lite"/>
    </source>
</evidence>
<gene>
    <name evidence="8" type="ORF">J8C06_12380</name>
</gene>
<dbReference type="PROSITE" id="PS51918">
    <property type="entry name" value="RADICAL_SAM"/>
    <property type="match status" value="1"/>
</dbReference>
<proteinExistence type="predicted"/>
<dbReference type="InterPro" id="IPR058240">
    <property type="entry name" value="rSAM_sf"/>
</dbReference>
<evidence type="ECO:0000256" key="4">
    <source>
        <dbReference type="ARBA" id="ARBA00023004"/>
    </source>
</evidence>
<dbReference type="PANTHER" id="PTHR43306:SF1">
    <property type="entry name" value="7,8-DIHYDRO-6-HYDROXYMETHYLPTERIN DIMETHYLTRANSFERASE"/>
    <property type="match status" value="1"/>
</dbReference>
<protein>
    <submittedName>
        <fullName evidence="8">Radical SAM protein</fullName>
    </submittedName>
</protein>
<feature type="domain" description="Radical SAM core" evidence="7">
    <location>
        <begin position="119"/>
        <end position="337"/>
    </location>
</feature>
<keyword evidence="5" id="KW-0411">Iron-sulfur</keyword>
<dbReference type="SUPFAM" id="SSF102114">
    <property type="entry name" value="Radical SAM enzymes"/>
    <property type="match status" value="1"/>
</dbReference>
<dbReference type="Proteomes" id="UP000676506">
    <property type="component" value="Chromosome 2"/>
</dbReference>
<dbReference type="InterPro" id="IPR007197">
    <property type="entry name" value="rSAM"/>
</dbReference>
<dbReference type="SFLD" id="SFLDG01067">
    <property type="entry name" value="SPASM/twitch_domain_containing"/>
    <property type="match status" value="1"/>
</dbReference>
<feature type="region of interest" description="Disordered" evidence="6">
    <location>
        <begin position="1"/>
        <end position="25"/>
    </location>
</feature>
<organism evidence="8 9">
    <name type="scientific">Chloracidobacterium validum</name>
    <dbReference type="NCBI Taxonomy" id="2821543"/>
    <lineage>
        <taxon>Bacteria</taxon>
        <taxon>Pseudomonadati</taxon>
        <taxon>Acidobacteriota</taxon>
        <taxon>Terriglobia</taxon>
        <taxon>Terriglobales</taxon>
        <taxon>Acidobacteriaceae</taxon>
        <taxon>Chloracidobacterium</taxon>
    </lineage>
</organism>
<keyword evidence="3" id="KW-0479">Metal-binding</keyword>
<evidence type="ECO:0000256" key="3">
    <source>
        <dbReference type="ARBA" id="ARBA00022723"/>
    </source>
</evidence>
<dbReference type="EMBL" id="CP072649">
    <property type="protein sequence ID" value="QUW04573.1"/>
    <property type="molecule type" value="Genomic_DNA"/>
</dbReference>
<name>A0ABX8BG31_9BACT</name>
<evidence type="ECO:0000259" key="7">
    <source>
        <dbReference type="PROSITE" id="PS51918"/>
    </source>
</evidence>
<dbReference type="InterPro" id="IPR034474">
    <property type="entry name" value="Methyltransferase_Class_D"/>
</dbReference>
<comment type="cofactor">
    <cofactor evidence="1">
        <name>[4Fe-4S] cluster</name>
        <dbReference type="ChEBI" id="CHEBI:49883"/>
    </cofactor>
</comment>
<dbReference type="SFLD" id="SFLDG01100">
    <property type="entry name" value="methyltransferase_(Class_D)"/>
    <property type="match status" value="1"/>
</dbReference>
<sequence>MSDTTSVLEAVPDAATSTVSPPEPPRKRDADYVFLELTRSICPECTKVVDAHIVVRDGKVIMRKRCDCERAKGKLYESLIYADAQAYITNVRYNKPGTIPLHFNSEVVEGCPHDCGLCPDHQQHTCLGIIEVNSVCNMDCPLCFAEAGPGFSLTLEEVQSILDDFVRAEGRAEVVQFSGGEPTVHPQILDFLREAQKRPINLVMLNTNGKRIARDDAFLDELAQIQPALYFQFDGFDRETYRTIRGEPDILEEKIRALDRLAEKGLTAVLVPAIERGVNDHEVGRIVKFAMEHPAVRGVNFQPAFHAGRHMAHDPLQRMTIPDILTMIEHQTDGLFRKSDFVPVPCCFPTCNSVTYAFVENGTVTPLPRVVNVYDYLDYITNKVMPDYSAEIKIALEGLWSSSTAPGTAKSAKDLQMSCQACGFESLSIGEIADKMKMIMLQDFMDPYTFNQKNLMKCCKEFLLPGGKQVPFCAYNTIGYRQQAREQLEAIEWERKLARKEGKPFQVRPVTFSFSQESKA</sequence>
<evidence type="ECO:0000313" key="9">
    <source>
        <dbReference type="Proteomes" id="UP000676506"/>
    </source>
</evidence>
<dbReference type="Gene3D" id="3.20.20.70">
    <property type="entry name" value="Aldolase class I"/>
    <property type="match status" value="1"/>
</dbReference>
<dbReference type="SFLD" id="SFLDS00029">
    <property type="entry name" value="Radical_SAM"/>
    <property type="match status" value="1"/>
</dbReference>
<dbReference type="CDD" id="cd01335">
    <property type="entry name" value="Radical_SAM"/>
    <property type="match status" value="1"/>
</dbReference>
<keyword evidence="4" id="KW-0408">Iron</keyword>
<keyword evidence="9" id="KW-1185">Reference proteome</keyword>
<dbReference type="InterPro" id="IPR056488">
    <property type="entry name" value="Zn_ribbon_HMPTM"/>
</dbReference>
<dbReference type="Pfam" id="PF04055">
    <property type="entry name" value="Radical_SAM"/>
    <property type="match status" value="1"/>
</dbReference>
<dbReference type="InterPro" id="IPR013785">
    <property type="entry name" value="Aldolase_TIM"/>
</dbReference>
<dbReference type="Pfam" id="PF23545">
    <property type="entry name" value="Zn_ribbon_HMPTM"/>
    <property type="match status" value="1"/>
</dbReference>
<dbReference type="RefSeq" id="WP_211430462.1">
    <property type="nucleotide sequence ID" value="NZ_CP072649.1"/>
</dbReference>
<accession>A0ABX8BG31</accession>